<proteinExistence type="predicted"/>
<gene>
    <name evidence="2" type="ORF">HCBG_07479</name>
</gene>
<feature type="compositionally biased region" description="Basic and acidic residues" evidence="1">
    <location>
        <begin position="455"/>
        <end position="465"/>
    </location>
</feature>
<dbReference type="RefSeq" id="XP_045284735.1">
    <property type="nucleotide sequence ID" value="XM_045434528.1"/>
</dbReference>
<dbReference type="HOGENOM" id="CLU_599864_0_0_1"/>
<evidence type="ECO:0000313" key="2">
    <source>
        <dbReference type="EMBL" id="EEH04254.1"/>
    </source>
</evidence>
<sequence>MKSKSGSKIPTARYSAVTFLTILPANNSAYHPTVSHSQLHDLVLDDLDSSTTIQHTSIWHSTLKSQRSRTDLDSSNNAESSGSSSSSKRGSSSKGSSTLSHSHISRSTVSSSNIDHTNMRHVTVSNAEYILGSHLRRSTLSGTGRITHSKLSGSEFLCTPDDNNNIPTTTTTPNPVTNIAKTEVDKSDIRDSIVGPLPCTIKRSKLDNVKISQSTIEDASLKDCDIEGCQISKGKFSGLWLRNGVWEDGELVGEVRKGEGVVLKAKNFAEIEEREKERERERTRRAEGEKCGQERGIGIGGGTKGGMEDPVPIPASAGAQGDNVLLVGISSGEASGFICPPQGNFMHANPPQIPPPNFDSLDPTPAAESAAPVAESAAAAAAAAAAVTLTRDQHQNQRQAPPLPSKNQPHISTQDDCPSSPSTGTYSSAAESLLDPDEEGEFVLQDLPDVSPLRIGDEKPPPYTP</sequence>
<dbReference type="SUPFAM" id="SSF141571">
    <property type="entry name" value="Pentapeptide repeat-like"/>
    <property type="match status" value="1"/>
</dbReference>
<accession>C0NWE9</accession>
<feature type="region of interest" description="Disordered" evidence="1">
    <location>
        <begin position="64"/>
        <end position="117"/>
    </location>
</feature>
<name>C0NWE9_AJECG</name>
<keyword evidence="3" id="KW-1185">Reference proteome</keyword>
<dbReference type="Proteomes" id="UP000001631">
    <property type="component" value="Unassembled WGS sequence"/>
</dbReference>
<feature type="compositionally biased region" description="Polar residues" evidence="1">
    <location>
        <begin position="405"/>
        <end position="430"/>
    </location>
</feature>
<evidence type="ECO:0000313" key="3">
    <source>
        <dbReference type="Proteomes" id="UP000001631"/>
    </source>
</evidence>
<feature type="compositionally biased region" description="Low complexity" evidence="1">
    <location>
        <begin position="365"/>
        <end position="387"/>
    </location>
</feature>
<dbReference type="STRING" id="447093.C0NWE9"/>
<feature type="compositionally biased region" description="Low complexity" evidence="1">
    <location>
        <begin position="74"/>
        <end position="112"/>
    </location>
</feature>
<dbReference type="EMBL" id="GG663374">
    <property type="protein sequence ID" value="EEH04254.1"/>
    <property type="molecule type" value="Genomic_DNA"/>
</dbReference>
<feature type="compositionally biased region" description="Gly residues" evidence="1">
    <location>
        <begin position="295"/>
        <end position="305"/>
    </location>
</feature>
<organism evidence="2 3">
    <name type="scientific">Ajellomyces capsulatus (strain G186AR / H82 / ATCC MYA-2454 / RMSCC 2432)</name>
    <name type="common">Darling's disease fungus</name>
    <name type="synonym">Histoplasma capsulatum</name>
    <dbReference type="NCBI Taxonomy" id="447093"/>
    <lineage>
        <taxon>Eukaryota</taxon>
        <taxon>Fungi</taxon>
        <taxon>Dikarya</taxon>
        <taxon>Ascomycota</taxon>
        <taxon>Pezizomycotina</taxon>
        <taxon>Eurotiomycetes</taxon>
        <taxon>Eurotiomycetidae</taxon>
        <taxon>Onygenales</taxon>
        <taxon>Ajellomycetaceae</taxon>
        <taxon>Histoplasma</taxon>
    </lineage>
</organism>
<feature type="compositionally biased region" description="Basic and acidic residues" evidence="1">
    <location>
        <begin position="275"/>
        <end position="293"/>
    </location>
</feature>
<dbReference type="GeneID" id="69040495"/>
<dbReference type="InParanoid" id="C0NWE9"/>
<protein>
    <submittedName>
        <fullName evidence="2">Uncharacterized protein</fullName>
    </submittedName>
</protein>
<dbReference type="AlphaFoldDB" id="C0NWE9"/>
<feature type="region of interest" description="Disordered" evidence="1">
    <location>
        <begin position="342"/>
        <end position="465"/>
    </location>
</feature>
<reference evidence="2" key="1">
    <citation type="submission" date="2009-02" db="EMBL/GenBank/DDBJ databases">
        <title>The Genome Sequence of Ajellomyces capsulatus strain G186AR.</title>
        <authorList>
            <consortium name="The Broad Institute Genome Sequencing Platform"/>
            <person name="Champion M."/>
            <person name="Cuomo C."/>
            <person name="Ma L.-J."/>
            <person name="Henn M.R."/>
            <person name="Sil A."/>
            <person name="Goldman B."/>
            <person name="Young S.K."/>
            <person name="Kodira C.D."/>
            <person name="Zeng Q."/>
            <person name="Koehrsen M."/>
            <person name="Alvarado L."/>
            <person name="Berlin A."/>
            <person name="Borenstein D."/>
            <person name="Chen Z."/>
            <person name="Engels R."/>
            <person name="Freedman E."/>
            <person name="Gellesch M."/>
            <person name="Goldberg J."/>
            <person name="Griggs A."/>
            <person name="Gujja S."/>
            <person name="Heiman D."/>
            <person name="Hepburn T."/>
            <person name="Howarth C."/>
            <person name="Jen D."/>
            <person name="Larson L."/>
            <person name="Lewis B."/>
            <person name="Mehta T."/>
            <person name="Park D."/>
            <person name="Pearson M."/>
            <person name="Roberts A."/>
            <person name="Saif S."/>
            <person name="Shea T."/>
            <person name="Shenoy N."/>
            <person name="Sisk P."/>
            <person name="Stolte C."/>
            <person name="Sykes S."/>
            <person name="Walk T."/>
            <person name="White J."/>
            <person name="Yandava C."/>
            <person name="Klein B."/>
            <person name="McEwen J.G."/>
            <person name="Puccia R."/>
            <person name="Goldman G.H."/>
            <person name="Felipe M.S."/>
            <person name="Nino-Vega G."/>
            <person name="San-Blas G."/>
            <person name="Taylor J."/>
            <person name="Mendoza L."/>
            <person name="Galagan J."/>
            <person name="Nusbaum C."/>
            <person name="Birren B."/>
        </authorList>
    </citation>
    <scope>NUCLEOTIDE SEQUENCE</scope>
    <source>
        <strain evidence="2">G186AR</strain>
    </source>
</reference>
<evidence type="ECO:0000256" key="1">
    <source>
        <dbReference type="SAM" id="MobiDB-lite"/>
    </source>
</evidence>
<feature type="region of interest" description="Disordered" evidence="1">
    <location>
        <begin position="275"/>
        <end position="305"/>
    </location>
</feature>
<dbReference type="Gene3D" id="2.160.20.80">
    <property type="entry name" value="E3 ubiquitin-protein ligase SopA"/>
    <property type="match status" value="1"/>
</dbReference>